<dbReference type="Proteomes" id="UP000499080">
    <property type="component" value="Unassembled WGS sequence"/>
</dbReference>
<keyword evidence="2" id="KW-1185">Reference proteome</keyword>
<dbReference type="AlphaFoldDB" id="A0A4Y1ZYB6"/>
<protein>
    <submittedName>
        <fullName evidence="1">Uncharacterized protein</fullName>
    </submittedName>
</protein>
<accession>A0A4Y1ZYB6</accession>
<dbReference type="OrthoDB" id="6431332at2759"/>
<comment type="caution">
    <text evidence="1">The sequence shown here is derived from an EMBL/GenBank/DDBJ whole genome shotgun (WGS) entry which is preliminary data.</text>
</comment>
<dbReference type="EMBL" id="BGPR01154455">
    <property type="protein sequence ID" value="GBL71779.1"/>
    <property type="molecule type" value="Genomic_DNA"/>
</dbReference>
<feature type="non-terminal residue" evidence="1">
    <location>
        <position position="1"/>
    </location>
</feature>
<reference evidence="1 2" key="1">
    <citation type="journal article" date="2019" name="Sci. Rep.">
        <title>Orb-weaving spider Araneus ventricosus genome elucidates the spidroin gene catalogue.</title>
        <authorList>
            <person name="Kono N."/>
            <person name="Nakamura H."/>
            <person name="Ohtoshi R."/>
            <person name="Moran D.A.P."/>
            <person name="Shinohara A."/>
            <person name="Yoshida Y."/>
            <person name="Fujiwara M."/>
            <person name="Mori M."/>
            <person name="Tomita M."/>
            <person name="Arakawa K."/>
        </authorList>
    </citation>
    <scope>NUCLEOTIDE SEQUENCE [LARGE SCALE GENOMIC DNA]</scope>
</reference>
<evidence type="ECO:0000313" key="2">
    <source>
        <dbReference type="Proteomes" id="UP000499080"/>
    </source>
</evidence>
<sequence length="52" mass="5760">PPKKPVIKDINGEVLQRVSGAHNLGSRLVLICEVEGGDSSLHYMMQLRTEKD</sequence>
<evidence type="ECO:0000313" key="1">
    <source>
        <dbReference type="EMBL" id="GBL71779.1"/>
    </source>
</evidence>
<organism evidence="1 2">
    <name type="scientific">Araneus ventricosus</name>
    <name type="common">Orbweaver spider</name>
    <name type="synonym">Epeira ventricosa</name>
    <dbReference type="NCBI Taxonomy" id="182803"/>
    <lineage>
        <taxon>Eukaryota</taxon>
        <taxon>Metazoa</taxon>
        <taxon>Ecdysozoa</taxon>
        <taxon>Arthropoda</taxon>
        <taxon>Chelicerata</taxon>
        <taxon>Arachnida</taxon>
        <taxon>Araneae</taxon>
        <taxon>Araneomorphae</taxon>
        <taxon>Entelegynae</taxon>
        <taxon>Araneoidea</taxon>
        <taxon>Araneidae</taxon>
        <taxon>Araneus</taxon>
    </lineage>
</organism>
<gene>
    <name evidence="1" type="ORF">AVEN_228490_1</name>
</gene>
<name>A0A4Y1ZYB6_ARAVE</name>
<proteinExistence type="predicted"/>